<gene>
    <name evidence="2" type="ORF">FHS74_000192</name>
</gene>
<dbReference type="AlphaFoldDB" id="A0A7X0ECT8"/>
<dbReference type="Proteomes" id="UP000539175">
    <property type="component" value="Unassembled WGS sequence"/>
</dbReference>
<evidence type="ECO:0000313" key="2">
    <source>
        <dbReference type="EMBL" id="MBB6249659.1"/>
    </source>
</evidence>
<organism evidence="2 3">
    <name type="scientific">Nitrospirillum iridis</name>
    <dbReference type="NCBI Taxonomy" id="765888"/>
    <lineage>
        <taxon>Bacteria</taxon>
        <taxon>Pseudomonadati</taxon>
        <taxon>Pseudomonadota</taxon>
        <taxon>Alphaproteobacteria</taxon>
        <taxon>Rhodospirillales</taxon>
        <taxon>Azospirillaceae</taxon>
        <taxon>Nitrospirillum</taxon>
    </lineage>
</organism>
<feature type="region of interest" description="Disordered" evidence="1">
    <location>
        <begin position="1"/>
        <end position="21"/>
    </location>
</feature>
<reference evidence="2 3" key="1">
    <citation type="submission" date="2020-08" db="EMBL/GenBank/DDBJ databases">
        <title>Genomic Encyclopedia of Type Strains, Phase IV (KMG-IV): sequencing the most valuable type-strain genomes for metagenomic binning, comparative biology and taxonomic classification.</title>
        <authorList>
            <person name="Goeker M."/>
        </authorList>
    </citation>
    <scope>NUCLEOTIDE SEQUENCE [LARGE SCALE GENOMIC DNA]</scope>
    <source>
        <strain evidence="2 3">DSM 22198</strain>
    </source>
</reference>
<accession>A0A7X0ECT8</accession>
<evidence type="ECO:0000313" key="3">
    <source>
        <dbReference type="Proteomes" id="UP000539175"/>
    </source>
</evidence>
<protein>
    <submittedName>
        <fullName evidence="2">Uncharacterized protein</fullName>
    </submittedName>
</protein>
<name>A0A7X0ECT8_9PROT</name>
<feature type="compositionally biased region" description="Low complexity" evidence="1">
    <location>
        <begin position="8"/>
        <end position="17"/>
    </location>
</feature>
<evidence type="ECO:0000256" key="1">
    <source>
        <dbReference type="SAM" id="MobiDB-lite"/>
    </source>
</evidence>
<keyword evidence="3" id="KW-1185">Reference proteome</keyword>
<sequence length="56" mass="5799">MNDASAKDPQTTAAADAETPEALRRREALRKMAQLAGVGGTTAAVLLTSRRSRAGS</sequence>
<dbReference type="EMBL" id="JACIIZ010000001">
    <property type="protein sequence ID" value="MBB6249659.1"/>
    <property type="molecule type" value="Genomic_DNA"/>
</dbReference>
<dbReference type="RefSeq" id="WP_184796590.1">
    <property type="nucleotide sequence ID" value="NZ_JACIIZ010000001.1"/>
</dbReference>
<comment type="caution">
    <text evidence="2">The sequence shown here is derived from an EMBL/GenBank/DDBJ whole genome shotgun (WGS) entry which is preliminary data.</text>
</comment>
<proteinExistence type="predicted"/>